<dbReference type="Proteomes" id="UP000019471">
    <property type="component" value="Unassembled WGS sequence"/>
</dbReference>
<gene>
    <name evidence="4" type="ORF">A1O5_05652</name>
</gene>
<keyword evidence="2" id="KW-0521">NADP</keyword>
<keyword evidence="3" id="KW-0560">Oxidoreductase</keyword>
<protein>
    <submittedName>
        <fullName evidence="4">Uncharacterized protein</fullName>
    </submittedName>
</protein>
<dbReference type="eggNOG" id="KOG0725">
    <property type="taxonomic scope" value="Eukaryota"/>
</dbReference>
<evidence type="ECO:0000256" key="2">
    <source>
        <dbReference type="ARBA" id="ARBA00022857"/>
    </source>
</evidence>
<evidence type="ECO:0000313" key="4">
    <source>
        <dbReference type="EMBL" id="EXJ70662.1"/>
    </source>
</evidence>
<dbReference type="GeneID" id="19190368"/>
<evidence type="ECO:0000256" key="3">
    <source>
        <dbReference type="ARBA" id="ARBA00023002"/>
    </source>
</evidence>
<dbReference type="InterPro" id="IPR020904">
    <property type="entry name" value="Sc_DH/Rdtase_CS"/>
</dbReference>
<dbReference type="Pfam" id="PF00106">
    <property type="entry name" value="adh_short"/>
    <property type="match status" value="1"/>
</dbReference>
<dbReference type="OrthoDB" id="5371740at2759"/>
<accession>W9WR21</accession>
<dbReference type="RefSeq" id="XP_007744441.1">
    <property type="nucleotide sequence ID" value="XM_007746251.1"/>
</dbReference>
<comment type="caution">
    <text evidence="4">The sequence shown here is derived from an EMBL/GenBank/DDBJ whole genome shotgun (WGS) entry which is preliminary data.</text>
</comment>
<proteinExistence type="inferred from homology"/>
<dbReference type="SUPFAM" id="SSF51735">
    <property type="entry name" value="NAD(P)-binding Rossmann-fold domains"/>
    <property type="match status" value="1"/>
</dbReference>
<name>W9WR21_9EURO</name>
<dbReference type="PROSITE" id="PS00061">
    <property type="entry name" value="ADH_SHORT"/>
    <property type="match status" value="1"/>
</dbReference>
<dbReference type="PANTHER" id="PTHR43180:SF31">
    <property type="entry name" value="CHAIN DEHYDROGENASE_REDUCTASE, PUTATIVE (AFU_ORTHOLOGUE AFUA_2G16570)-RELATED"/>
    <property type="match status" value="1"/>
</dbReference>
<keyword evidence="5" id="KW-1185">Reference proteome</keyword>
<dbReference type="PRINTS" id="PR00081">
    <property type="entry name" value="GDHRDH"/>
</dbReference>
<comment type="similarity">
    <text evidence="1">Belongs to the short-chain dehydrogenases/reductases (SDR) family.</text>
</comment>
<dbReference type="EMBL" id="AMGX01000008">
    <property type="protein sequence ID" value="EXJ70662.1"/>
    <property type="molecule type" value="Genomic_DNA"/>
</dbReference>
<organism evidence="4 5">
    <name type="scientific">Cladophialophora psammophila CBS 110553</name>
    <dbReference type="NCBI Taxonomy" id="1182543"/>
    <lineage>
        <taxon>Eukaryota</taxon>
        <taxon>Fungi</taxon>
        <taxon>Dikarya</taxon>
        <taxon>Ascomycota</taxon>
        <taxon>Pezizomycotina</taxon>
        <taxon>Eurotiomycetes</taxon>
        <taxon>Chaetothyriomycetidae</taxon>
        <taxon>Chaetothyriales</taxon>
        <taxon>Herpotrichiellaceae</taxon>
        <taxon>Cladophialophora</taxon>
    </lineage>
</organism>
<reference evidence="4 5" key="1">
    <citation type="submission" date="2013-03" db="EMBL/GenBank/DDBJ databases">
        <title>The Genome Sequence of Cladophialophora psammophila CBS 110553.</title>
        <authorList>
            <consortium name="The Broad Institute Genomics Platform"/>
            <person name="Cuomo C."/>
            <person name="de Hoog S."/>
            <person name="Gorbushina A."/>
            <person name="Walker B."/>
            <person name="Young S.K."/>
            <person name="Zeng Q."/>
            <person name="Gargeya S."/>
            <person name="Fitzgerald M."/>
            <person name="Haas B."/>
            <person name="Abouelleil A."/>
            <person name="Allen A.W."/>
            <person name="Alvarado L."/>
            <person name="Arachchi H.M."/>
            <person name="Berlin A.M."/>
            <person name="Chapman S.B."/>
            <person name="Gainer-Dewar J."/>
            <person name="Goldberg J."/>
            <person name="Griggs A."/>
            <person name="Gujja S."/>
            <person name="Hansen M."/>
            <person name="Howarth C."/>
            <person name="Imamovic A."/>
            <person name="Ireland A."/>
            <person name="Larimer J."/>
            <person name="McCowan C."/>
            <person name="Murphy C."/>
            <person name="Pearson M."/>
            <person name="Poon T.W."/>
            <person name="Priest M."/>
            <person name="Roberts A."/>
            <person name="Saif S."/>
            <person name="Shea T."/>
            <person name="Sisk P."/>
            <person name="Sykes S."/>
            <person name="Wortman J."/>
            <person name="Nusbaum C."/>
            <person name="Birren B."/>
        </authorList>
    </citation>
    <scope>NUCLEOTIDE SEQUENCE [LARGE SCALE GENOMIC DNA]</scope>
    <source>
        <strain evidence="4 5">CBS 110553</strain>
    </source>
</reference>
<dbReference type="InterPro" id="IPR002347">
    <property type="entry name" value="SDR_fam"/>
</dbReference>
<dbReference type="AlphaFoldDB" id="W9WR21"/>
<evidence type="ECO:0000313" key="5">
    <source>
        <dbReference type="Proteomes" id="UP000019471"/>
    </source>
</evidence>
<dbReference type="Gene3D" id="3.40.50.720">
    <property type="entry name" value="NAD(P)-binding Rossmann-like Domain"/>
    <property type="match status" value="1"/>
</dbReference>
<dbReference type="HOGENOM" id="CLU_010194_13_3_1"/>
<dbReference type="PANTHER" id="PTHR43180">
    <property type="entry name" value="3-OXOACYL-(ACYL-CARRIER-PROTEIN) REDUCTASE (AFU_ORTHOLOGUE AFUA_6G11210)"/>
    <property type="match status" value="1"/>
</dbReference>
<dbReference type="GO" id="GO:0016491">
    <property type="term" value="F:oxidoreductase activity"/>
    <property type="evidence" value="ECO:0007669"/>
    <property type="project" value="UniProtKB-KW"/>
</dbReference>
<dbReference type="InterPro" id="IPR036291">
    <property type="entry name" value="NAD(P)-bd_dom_sf"/>
</dbReference>
<dbReference type="STRING" id="1182543.W9WR21"/>
<sequence>MAYEYKGPIDASAPFGESHIKGKTAIATGGANGIGEAYVRHLVKAGGFVTIADMDEVRGKALEKELSIKFFKCNVCHWQNQLAVFRSTLSASPAGRIDIVIANAGVSGADAVHFNDLSLDEPEEPRLNVLDVNLIGALYTIKLALFYFRKQGSSGQVQDQNLILQGSLAGYTDFPGAPQYVASKYGLRGIMKSLRWSEVQFGTRTNYVAPWFVKTSILSPAEKNWLDSSGIEFAEVEDAACCVMRIASDPTINGRVFGILPRSQAAHGFLDMDVDDYKEGTLLDDLNKIAVGTNHRANVGMSEISSYRS</sequence>
<evidence type="ECO:0000256" key="1">
    <source>
        <dbReference type="ARBA" id="ARBA00006484"/>
    </source>
</evidence>